<organism evidence="2 3">
    <name type="scientific">Apiosordaria backusii</name>
    <dbReference type="NCBI Taxonomy" id="314023"/>
    <lineage>
        <taxon>Eukaryota</taxon>
        <taxon>Fungi</taxon>
        <taxon>Dikarya</taxon>
        <taxon>Ascomycota</taxon>
        <taxon>Pezizomycotina</taxon>
        <taxon>Sordariomycetes</taxon>
        <taxon>Sordariomycetidae</taxon>
        <taxon>Sordariales</taxon>
        <taxon>Lasiosphaeriaceae</taxon>
        <taxon>Apiosordaria</taxon>
    </lineage>
</organism>
<dbReference type="AlphaFoldDB" id="A0AA40E5V3"/>
<keyword evidence="3" id="KW-1185">Reference proteome</keyword>
<reference evidence="2" key="1">
    <citation type="submission" date="2023-06" db="EMBL/GenBank/DDBJ databases">
        <title>Genome-scale phylogeny and comparative genomics of the fungal order Sordariales.</title>
        <authorList>
            <consortium name="Lawrence Berkeley National Laboratory"/>
            <person name="Hensen N."/>
            <person name="Bonometti L."/>
            <person name="Westerberg I."/>
            <person name="Brannstrom I.O."/>
            <person name="Guillou S."/>
            <person name="Cros-Aarteil S."/>
            <person name="Calhoun S."/>
            <person name="Haridas S."/>
            <person name="Kuo A."/>
            <person name="Mondo S."/>
            <person name="Pangilinan J."/>
            <person name="Riley R."/>
            <person name="Labutti K."/>
            <person name="Andreopoulos B."/>
            <person name="Lipzen A."/>
            <person name="Chen C."/>
            <person name="Yanf M."/>
            <person name="Daum C."/>
            <person name="Ng V."/>
            <person name="Clum A."/>
            <person name="Steindorff A."/>
            <person name="Ohm R."/>
            <person name="Martin F."/>
            <person name="Silar P."/>
            <person name="Natvig D."/>
            <person name="Lalanne C."/>
            <person name="Gautier V."/>
            <person name="Ament-Velasquez S.L."/>
            <person name="Kruys A."/>
            <person name="Hutchinson M.I."/>
            <person name="Powell A.J."/>
            <person name="Barry K."/>
            <person name="Miller A.N."/>
            <person name="Grigoriev I.V."/>
            <person name="Debuchy R."/>
            <person name="Gladieux P."/>
            <person name="Thoren M.H."/>
            <person name="Johannesson H."/>
        </authorList>
    </citation>
    <scope>NUCLEOTIDE SEQUENCE</scope>
    <source>
        <strain evidence="2">CBS 540.89</strain>
    </source>
</reference>
<proteinExistence type="predicted"/>
<evidence type="ECO:0000256" key="1">
    <source>
        <dbReference type="SAM" id="SignalP"/>
    </source>
</evidence>
<evidence type="ECO:0000313" key="2">
    <source>
        <dbReference type="EMBL" id="KAK0729379.1"/>
    </source>
</evidence>
<dbReference type="EMBL" id="JAUKTV010000009">
    <property type="protein sequence ID" value="KAK0729379.1"/>
    <property type="molecule type" value="Genomic_DNA"/>
</dbReference>
<protein>
    <recommendedName>
        <fullName evidence="4">Secreted protein</fullName>
    </recommendedName>
</protein>
<dbReference type="Proteomes" id="UP001172159">
    <property type="component" value="Unassembled WGS sequence"/>
</dbReference>
<name>A0AA40E5V3_9PEZI</name>
<feature type="signal peptide" evidence="1">
    <location>
        <begin position="1"/>
        <end position="24"/>
    </location>
</feature>
<evidence type="ECO:0000313" key="3">
    <source>
        <dbReference type="Proteomes" id="UP001172159"/>
    </source>
</evidence>
<comment type="caution">
    <text evidence="2">The sequence shown here is derived from an EMBL/GenBank/DDBJ whole genome shotgun (WGS) entry which is preliminary data.</text>
</comment>
<keyword evidence="1" id="KW-0732">Signal</keyword>
<feature type="chain" id="PRO_5041400506" description="Secreted protein" evidence="1">
    <location>
        <begin position="25"/>
        <end position="98"/>
    </location>
</feature>
<evidence type="ECO:0008006" key="4">
    <source>
        <dbReference type="Google" id="ProtNLM"/>
    </source>
</evidence>
<gene>
    <name evidence="2" type="ORF">B0T21DRAFT_370938</name>
</gene>
<accession>A0AA40E5V3</accession>
<sequence>MIIILSLAVRFFFFFSSLRSSLKARFWIPTLLYNSHTHLHITYQHSHGTLHIHHTHSFSLSLAHTRKTFEHSDMGRFFVALKVQKNWVLFSCFYCLVL</sequence>